<gene>
    <name evidence="1" type="ORF">ACFO8M_12510</name>
</gene>
<proteinExistence type="predicted"/>
<evidence type="ECO:0000313" key="2">
    <source>
        <dbReference type="Proteomes" id="UP001595712"/>
    </source>
</evidence>
<organism evidence="1 2">
    <name type="scientific">Glycomyces rhizosphaerae</name>
    <dbReference type="NCBI Taxonomy" id="2054422"/>
    <lineage>
        <taxon>Bacteria</taxon>
        <taxon>Bacillati</taxon>
        <taxon>Actinomycetota</taxon>
        <taxon>Actinomycetes</taxon>
        <taxon>Glycomycetales</taxon>
        <taxon>Glycomycetaceae</taxon>
        <taxon>Glycomyces</taxon>
    </lineage>
</organism>
<reference evidence="2" key="1">
    <citation type="journal article" date="2019" name="Int. J. Syst. Evol. Microbiol.">
        <title>The Global Catalogue of Microorganisms (GCM) 10K type strain sequencing project: providing services to taxonomists for standard genome sequencing and annotation.</title>
        <authorList>
            <consortium name="The Broad Institute Genomics Platform"/>
            <consortium name="The Broad Institute Genome Sequencing Center for Infectious Disease"/>
            <person name="Wu L."/>
            <person name="Ma J."/>
        </authorList>
    </citation>
    <scope>NUCLEOTIDE SEQUENCE [LARGE SCALE GENOMIC DNA]</scope>
    <source>
        <strain evidence="2">CGMCC 4.7396</strain>
    </source>
</reference>
<dbReference type="EMBL" id="JBHRWO010000010">
    <property type="protein sequence ID" value="MFC3493307.1"/>
    <property type="molecule type" value="Genomic_DNA"/>
</dbReference>
<dbReference type="Pfam" id="PF14435">
    <property type="entry name" value="SUKH-4"/>
    <property type="match status" value="1"/>
</dbReference>
<sequence length="172" mass="19520">MTADQRFRSFWDEGEMVPYPRDQWISNGMPTGSLPPGDEVPTDVAVVYTADMSGQIRLFDTIQLSTENGKLDARLIALGVVATDPDLMYAMDPNTGDVILFDMVDYDIQGVNTNYRLFVEFLYRFAQFVEVDQGKPGRTEKGAELREALRSIDPNAFDEDAWWPMVFNQLMS</sequence>
<comment type="caution">
    <text evidence="1">The sequence shown here is derived from an EMBL/GenBank/DDBJ whole genome shotgun (WGS) entry which is preliminary data.</text>
</comment>
<dbReference type="InterPro" id="IPR025851">
    <property type="entry name" value="SUKH-4"/>
</dbReference>
<keyword evidence="2" id="KW-1185">Reference proteome</keyword>
<accession>A0ABV7Q2G4</accession>
<dbReference type="RefSeq" id="WP_387975443.1">
    <property type="nucleotide sequence ID" value="NZ_JBHRWO010000010.1"/>
</dbReference>
<protein>
    <submittedName>
        <fullName evidence="1">SUKH-4 family immunity protein</fullName>
    </submittedName>
</protein>
<evidence type="ECO:0000313" key="1">
    <source>
        <dbReference type="EMBL" id="MFC3493307.1"/>
    </source>
</evidence>
<name>A0ABV7Q2G4_9ACTN</name>
<dbReference type="Proteomes" id="UP001595712">
    <property type="component" value="Unassembled WGS sequence"/>
</dbReference>